<keyword evidence="5" id="KW-1003">Cell membrane</keyword>
<evidence type="ECO:0000313" key="14">
    <source>
        <dbReference type="EMBL" id="MBP2058113.1"/>
    </source>
</evidence>
<dbReference type="EMBL" id="JAGGLU010000006">
    <property type="protein sequence ID" value="MBP2058113.1"/>
    <property type="molecule type" value="Genomic_DNA"/>
</dbReference>
<sequence length="288" mass="32095">MEEKATQNNTIDMRHLWQLVKQNIWRIIFWTVGLGIIGYALAAFAIPSKYTSSTQLLVNQKKNNNDPNSIYATQQANVQMVNTYKDIITSPVILKDASKYLANPTTVIRKARPAVYRRDSNGNRQLVRKARPAVIERDGKSFSVSVKQMQKAVKVSTQQQSQVFTLSATANTPDKSKAIANAVAKTFQKKVPDLMSVNNVTIVSDAATGVKTSPRVLLFTAAGLVLGFIIAFAIMILRDAMNTTVRTDDFMTKEVGLTNLGTVTHFHLSNSFSIKNTEDKKDKKRRRV</sequence>
<evidence type="ECO:0000256" key="7">
    <source>
        <dbReference type="ARBA" id="ARBA00022903"/>
    </source>
</evidence>
<evidence type="ECO:0000313" key="15">
    <source>
        <dbReference type="Proteomes" id="UP001519292"/>
    </source>
</evidence>
<evidence type="ECO:0000256" key="9">
    <source>
        <dbReference type="ARBA" id="ARBA00023136"/>
    </source>
</evidence>
<reference evidence="14 15" key="1">
    <citation type="submission" date="2021-03" db="EMBL/GenBank/DDBJ databases">
        <title>Genomic Encyclopedia of Type Strains, Phase IV (KMG-IV): sequencing the most valuable type-strain genomes for metagenomic binning, comparative biology and taxonomic classification.</title>
        <authorList>
            <person name="Goeker M."/>
        </authorList>
    </citation>
    <scope>NUCLEOTIDE SEQUENCE [LARGE SCALE GENOMIC DNA]</scope>
    <source>
        <strain evidence="14 15">DSM 101872</strain>
    </source>
</reference>
<evidence type="ECO:0000256" key="1">
    <source>
        <dbReference type="ARBA" id="ARBA00004651"/>
    </source>
</evidence>
<evidence type="ECO:0000256" key="2">
    <source>
        <dbReference type="ARBA" id="ARBA00005132"/>
    </source>
</evidence>
<protein>
    <recommendedName>
        <fullName evidence="4">Capsular polysaccharide biosynthesis protein CpsC</fullName>
    </recommendedName>
</protein>
<dbReference type="PANTHER" id="PTHR32309:SF13">
    <property type="entry name" value="FERRIC ENTEROBACTIN TRANSPORT PROTEIN FEPE"/>
    <property type="match status" value="1"/>
</dbReference>
<evidence type="ECO:0000256" key="11">
    <source>
        <dbReference type="ARBA" id="ARBA00045736"/>
    </source>
</evidence>
<comment type="caution">
    <text evidence="14">The sequence shown here is derived from an EMBL/GenBank/DDBJ whole genome shotgun (WGS) entry which is preliminary data.</text>
</comment>
<feature type="transmembrane region" description="Helical" evidence="12">
    <location>
        <begin position="216"/>
        <end position="237"/>
    </location>
</feature>
<keyword evidence="9 12" id="KW-0472">Membrane</keyword>
<accession>A0ABS4MEK2</accession>
<evidence type="ECO:0000256" key="10">
    <source>
        <dbReference type="ARBA" id="ARBA00023169"/>
    </source>
</evidence>
<keyword evidence="15" id="KW-1185">Reference proteome</keyword>
<gene>
    <name evidence="14" type="ORF">J2Z60_001290</name>
</gene>
<evidence type="ECO:0000256" key="4">
    <source>
        <dbReference type="ARBA" id="ARBA00020739"/>
    </source>
</evidence>
<evidence type="ECO:0000256" key="8">
    <source>
        <dbReference type="ARBA" id="ARBA00022989"/>
    </source>
</evidence>
<dbReference type="Pfam" id="PF02706">
    <property type="entry name" value="Wzz"/>
    <property type="match status" value="1"/>
</dbReference>
<organism evidence="14 15">
    <name type="scientific">Lactobacillus colini</name>
    <dbReference type="NCBI Taxonomy" id="1819254"/>
    <lineage>
        <taxon>Bacteria</taxon>
        <taxon>Bacillati</taxon>
        <taxon>Bacillota</taxon>
        <taxon>Bacilli</taxon>
        <taxon>Lactobacillales</taxon>
        <taxon>Lactobacillaceae</taxon>
        <taxon>Lactobacillus</taxon>
    </lineage>
</organism>
<keyword evidence="7" id="KW-0972">Capsule biogenesis/degradation</keyword>
<proteinExistence type="inferred from homology"/>
<dbReference type="RefSeq" id="WP_209686859.1">
    <property type="nucleotide sequence ID" value="NZ_JAGGLU010000006.1"/>
</dbReference>
<keyword evidence="8 12" id="KW-1133">Transmembrane helix</keyword>
<name>A0ABS4MEK2_9LACO</name>
<comment type="subcellular location">
    <subcellularLocation>
        <location evidence="1">Cell membrane</location>
        <topology evidence="1">Multi-pass membrane protein</topology>
    </subcellularLocation>
</comment>
<comment type="pathway">
    <text evidence="2">Capsule biogenesis; capsule polysaccharide biosynthesis.</text>
</comment>
<evidence type="ECO:0000256" key="12">
    <source>
        <dbReference type="SAM" id="Phobius"/>
    </source>
</evidence>
<dbReference type="InterPro" id="IPR050445">
    <property type="entry name" value="Bact_polysacc_biosynth/exp"/>
</dbReference>
<dbReference type="InterPro" id="IPR003856">
    <property type="entry name" value="LPS_length_determ_N"/>
</dbReference>
<evidence type="ECO:0000259" key="13">
    <source>
        <dbReference type="Pfam" id="PF02706"/>
    </source>
</evidence>
<feature type="domain" description="Polysaccharide chain length determinant N-terminal" evidence="13">
    <location>
        <begin position="9"/>
        <end position="98"/>
    </location>
</feature>
<evidence type="ECO:0000256" key="5">
    <source>
        <dbReference type="ARBA" id="ARBA00022475"/>
    </source>
</evidence>
<keyword evidence="6 12" id="KW-0812">Transmembrane</keyword>
<comment type="function">
    <text evidence="11">Required for CpsD phosphorylation. Involved in the regulation of capsular polysaccharide biosynthesis. May be part of a complex that directs the coordinated polymerization and export to the cell surface of the capsular polysaccharide.</text>
</comment>
<dbReference type="PANTHER" id="PTHR32309">
    <property type="entry name" value="TYROSINE-PROTEIN KINASE"/>
    <property type="match status" value="1"/>
</dbReference>
<evidence type="ECO:0000256" key="3">
    <source>
        <dbReference type="ARBA" id="ARBA00006683"/>
    </source>
</evidence>
<keyword evidence="10" id="KW-0270">Exopolysaccharide synthesis</keyword>
<feature type="transmembrane region" description="Helical" evidence="12">
    <location>
        <begin position="24"/>
        <end position="46"/>
    </location>
</feature>
<comment type="similarity">
    <text evidence="3">Belongs to the CpsC/CapA family.</text>
</comment>
<evidence type="ECO:0000256" key="6">
    <source>
        <dbReference type="ARBA" id="ARBA00022692"/>
    </source>
</evidence>
<dbReference type="Proteomes" id="UP001519292">
    <property type="component" value="Unassembled WGS sequence"/>
</dbReference>